<protein>
    <recommendedName>
        <fullName evidence="1">protein-serine/threonine phosphatase</fullName>
        <ecNumber evidence="1">3.1.3.16</ecNumber>
    </recommendedName>
</protein>
<name>A0AAD5MFQ4_PARTN</name>
<evidence type="ECO:0000256" key="2">
    <source>
        <dbReference type="ARBA" id="ARBA00022723"/>
    </source>
</evidence>
<sequence length="152" mass="17479">MSIAYLIGEQILCMHGGLSPEIHTLSEIAALKKPLVTKHKDDKHIDILWSDPHLDAWTFEDTKGTKRIMHYSQTFVAILAVLVSATYSVQYRLEGASLIIDEDGTMDIIRLQAGEQLKLKRQRYKMDKGDRYKDCGKPRRKRRAASEDEKYD</sequence>
<dbReference type="EMBL" id="JAHQIW010000241">
    <property type="protein sequence ID" value="KAJ1346924.1"/>
    <property type="molecule type" value="Genomic_DNA"/>
</dbReference>
<evidence type="ECO:0000256" key="4">
    <source>
        <dbReference type="ARBA" id="ARBA00022912"/>
    </source>
</evidence>
<organism evidence="8 9">
    <name type="scientific">Parelaphostrongylus tenuis</name>
    <name type="common">Meningeal worm</name>
    <dbReference type="NCBI Taxonomy" id="148309"/>
    <lineage>
        <taxon>Eukaryota</taxon>
        <taxon>Metazoa</taxon>
        <taxon>Ecdysozoa</taxon>
        <taxon>Nematoda</taxon>
        <taxon>Chromadorea</taxon>
        <taxon>Rhabditida</taxon>
        <taxon>Rhabditina</taxon>
        <taxon>Rhabditomorpha</taxon>
        <taxon>Strongyloidea</taxon>
        <taxon>Metastrongylidae</taxon>
        <taxon>Parelaphostrongylus</taxon>
    </lineage>
</organism>
<keyword evidence="3" id="KW-0378">Hydrolase</keyword>
<feature type="domain" description="Calcineurin-like phosphoesterase" evidence="7">
    <location>
        <begin position="3"/>
        <end position="55"/>
    </location>
</feature>
<dbReference type="EC" id="3.1.3.16" evidence="1"/>
<gene>
    <name evidence="8" type="ORF">KIN20_001852</name>
</gene>
<comment type="caution">
    <text evidence="8">The sequence shown here is derived from an EMBL/GenBank/DDBJ whole genome shotgun (WGS) entry which is preliminary data.</text>
</comment>
<dbReference type="Gene3D" id="3.60.21.10">
    <property type="match status" value="1"/>
</dbReference>
<evidence type="ECO:0000256" key="1">
    <source>
        <dbReference type="ARBA" id="ARBA00013081"/>
    </source>
</evidence>
<dbReference type="InterPro" id="IPR050341">
    <property type="entry name" value="PP1_catalytic_subunit"/>
</dbReference>
<evidence type="ECO:0000256" key="6">
    <source>
        <dbReference type="SAM" id="MobiDB-lite"/>
    </source>
</evidence>
<dbReference type="PANTHER" id="PTHR11668:SF300">
    <property type="entry name" value="SERINE_THREONINE-PROTEIN PHOSPHATASE"/>
    <property type="match status" value="1"/>
</dbReference>
<accession>A0AAD5MFQ4</accession>
<dbReference type="GO" id="GO:0004722">
    <property type="term" value="F:protein serine/threonine phosphatase activity"/>
    <property type="evidence" value="ECO:0007669"/>
    <property type="project" value="UniProtKB-EC"/>
</dbReference>
<keyword evidence="4" id="KW-0904">Protein phosphatase</keyword>
<dbReference type="GO" id="GO:0046872">
    <property type="term" value="F:metal ion binding"/>
    <property type="evidence" value="ECO:0007669"/>
    <property type="project" value="UniProtKB-KW"/>
</dbReference>
<evidence type="ECO:0000313" key="9">
    <source>
        <dbReference type="Proteomes" id="UP001196413"/>
    </source>
</evidence>
<proteinExistence type="predicted"/>
<dbReference type="InterPro" id="IPR029052">
    <property type="entry name" value="Metallo-depent_PP-like"/>
</dbReference>
<reference evidence="8" key="1">
    <citation type="submission" date="2021-06" db="EMBL/GenBank/DDBJ databases">
        <title>Parelaphostrongylus tenuis whole genome reference sequence.</title>
        <authorList>
            <person name="Garwood T.J."/>
            <person name="Larsen P.A."/>
            <person name="Fountain-Jones N.M."/>
            <person name="Garbe J.R."/>
            <person name="Macchietto M.G."/>
            <person name="Kania S.A."/>
            <person name="Gerhold R.W."/>
            <person name="Richards J.E."/>
            <person name="Wolf T.M."/>
        </authorList>
    </citation>
    <scope>NUCLEOTIDE SEQUENCE</scope>
    <source>
        <strain evidence="8">MNPRO001-30</strain>
        <tissue evidence="8">Meninges</tissue>
    </source>
</reference>
<keyword evidence="2" id="KW-0479">Metal-binding</keyword>
<dbReference type="PANTHER" id="PTHR11668">
    <property type="entry name" value="SERINE/THREONINE PROTEIN PHOSPHATASE"/>
    <property type="match status" value="1"/>
</dbReference>
<dbReference type="Proteomes" id="UP001196413">
    <property type="component" value="Unassembled WGS sequence"/>
</dbReference>
<evidence type="ECO:0000313" key="8">
    <source>
        <dbReference type="EMBL" id="KAJ1346924.1"/>
    </source>
</evidence>
<dbReference type="Pfam" id="PF00149">
    <property type="entry name" value="Metallophos"/>
    <property type="match status" value="1"/>
</dbReference>
<dbReference type="GO" id="GO:0005737">
    <property type="term" value="C:cytoplasm"/>
    <property type="evidence" value="ECO:0007669"/>
    <property type="project" value="TreeGrafter"/>
</dbReference>
<evidence type="ECO:0000256" key="3">
    <source>
        <dbReference type="ARBA" id="ARBA00022801"/>
    </source>
</evidence>
<feature type="region of interest" description="Disordered" evidence="6">
    <location>
        <begin position="129"/>
        <end position="152"/>
    </location>
</feature>
<evidence type="ECO:0000259" key="7">
    <source>
        <dbReference type="Pfam" id="PF00149"/>
    </source>
</evidence>
<evidence type="ECO:0000256" key="5">
    <source>
        <dbReference type="ARBA" id="ARBA00023211"/>
    </source>
</evidence>
<dbReference type="InterPro" id="IPR004843">
    <property type="entry name" value="Calcineurin-like_PHP"/>
</dbReference>
<dbReference type="SUPFAM" id="SSF56300">
    <property type="entry name" value="Metallo-dependent phosphatases"/>
    <property type="match status" value="1"/>
</dbReference>
<keyword evidence="9" id="KW-1185">Reference proteome</keyword>
<dbReference type="AlphaFoldDB" id="A0AAD5MFQ4"/>
<keyword evidence="5" id="KW-0464">Manganese</keyword>
<dbReference type="GO" id="GO:0005634">
    <property type="term" value="C:nucleus"/>
    <property type="evidence" value="ECO:0007669"/>
    <property type="project" value="TreeGrafter"/>
</dbReference>